<dbReference type="CDD" id="cd00609">
    <property type="entry name" value="AAT_like"/>
    <property type="match status" value="1"/>
</dbReference>
<dbReference type="Pfam" id="PF00155">
    <property type="entry name" value="Aminotran_1_2"/>
    <property type="match status" value="1"/>
</dbReference>
<feature type="domain" description="Aminotransferase class I/classII large" evidence="3">
    <location>
        <begin position="80"/>
        <end position="465"/>
    </location>
</feature>
<dbReference type="EMBL" id="JAMTCP010000073">
    <property type="protein sequence ID" value="MCP2262505.1"/>
    <property type="molecule type" value="Genomic_DNA"/>
</dbReference>
<comment type="similarity">
    <text evidence="2">Belongs to the class-I pyridoxal-phosphate-dependent aminotransferase family.</text>
</comment>
<dbReference type="InterPro" id="IPR050478">
    <property type="entry name" value="Ethylene_sulfur-biosynth"/>
</dbReference>
<dbReference type="InterPro" id="IPR015421">
    <property type="entry name" value="PyrdxlP-dep_Trfase_major"/>
</dbReference>
<keyword evidence="2" id="KW-0808">Transferase</keyword>
<dbReference type="RefSeq" id="WP_253674696.1">
    <property type="nucleotide sequence ID" value="NZ_JAMTCP010000073.1"/>
</dbReference>
<protein>
    <recommendedName>
        <fullName evidence="2">Aminotransferase</fullName>
        <ecNumber evidence="2">2.6.1.-</ecNumber>
    </recommendedName>
</protein>
<keyword evidence="2" id="KW-0032">Aminotransferase</keyword>
<dbReference type="Gene3D" id="3.40.640.10">
    <property type="entry name" value="Type I PLP-dependent aspartate aminotransferase-like (Major domain)"/>
    <property type="match status" value="1"/>
</dbReference>
<dbReference type="PROSITE" id="PS00105">
    <property type="entry name" value="AA_TRANSFER_CLASS_1"/>
    <property type="match status" value="1"/>
</dbReference>
<dbReference type="InterPro" id="IPR015424">
    <property type="entry name" value="PyrdxlP-dep_Trfase"/>
</dbReference>
<evidence type="ECO:0000256" key="1">
    <source>
        <dbReference type="ARBA" id="ARBA00022898"/>
    </source>
</evidence>
<evidence type="ECO:0000313" key="4">
    <source>
        <dbReference type="EMBL" id="MCP2262505.1"/>
    </source>
</evidence>
<dbReference type="InterPro" id="IPR004839">
    <property type="entry name" value="Aminotransferase_I/II_large"/>
</dbReference>
<comment type="cofactor">
    <cofactor evidence="2">
        <name>pyridoxal 5'-phosphate</name>
        <dbReference type="ChEBI" id="CHEBI:597326"/>
    </cofactor>
</comment>
<dbReference type="SUPFAM" id="SSF53383">
    <property type="entry name" value="PLP-dependent transferases"/>
    <property type="match status" value="1"/>
</dbReference>
<dbReference type="PRINTS" id="PR00753">
    <property type="entry name" value="ACCSYNTHASE"/>
</dbReference>
<comment type="caution">
    <text evidence="4">The sequence shown here is derived from an EMBL/GenBank/DDBJ whole genome shotgun (WGS) entry which is preliminary data.</text>
</comment>
<evidence type="ECO:0000259" key="3">
    <source>
        <dbReference type="Pfam" id="PF00155"/>
    </source>
</evidence>
<keyword evidence="5" id="KW-1185">Reference proteome</keyword>
<dbReference type="Proteomes" id="UP001205311">
    <property type="component" value="Unassembled WGS sequence"/>
</dbReference>
<keyword evidence="1" id="KW-0663">Pyridoxal phosphate</keyword>
<name>A0ABT1I4K9_STRSD</name>
<proteinExistence type="inferred from homology"/>
<dbReference type="InterPro" id="IPR004838">
    <property type="entry name" value="NHTrfase_class1_PyrdxlP-BS"/>
</dbReference>
<gene>
    <name evidence="4" type="ORF">LX15_006244</name>
</gene>
<dbReference type="EC" id="2.6.1.-" evidence="2"/>
<evidence type="ECO:0000256" key="2">
    <source>
        <dbReference type="RuleBase" id="RU000481"/>
    </source>
</evidence>
<accession>A0ABT1I4K9</accession>
<dbReference type="Gene3D" id="3.90.1150.10">
    <property type="entry name" value="Aspartate Aminotransferase, domain 1"/>
    <property type="match status" value="1"/>
</dbReference>
<dbReference type="InterPro" id="IPR015422">
    <property type="entry name" value="PyrdxlP-dep_Trfase_small"/>
</dbReference>
<evidence type="ECO:0000313" key="5">
    <source>
        <dbReference type="Proteomes" id="UP001205311"/>
    </source>
</evidence>
<sequence>MSPPRRPAAVDRPLDLTSGELATLTSVPDAEQRVVQYLDLLRRKGVEPPTNLSVAENVLLYPHHLRPCVFEGLPPISARSMKYVPPIGDDAIRDRMADFLRRSFHADIEARNVFATAGASSALECVAFALREAGVFRAGDTVLLPAPCWQGFRWSFEQRPDLRCVPVDLLEAGQERFELTLADLRREYENDQHRKPRLLVLTNPHNPLGVNYERELLEEIYRWALNETDMHVISDEIYRHSQLHGARPEFVSAFALRAYEEGTPEQRQRVHLVWGFAKDFGLSGFRAAFLVSTSPVVHRAMLGVDTPRDSRKSLSWFSPFDSLKHHVLGRLLTAKTDGQDFAVKAMTDYRSLLTSAFGEVEHALIRQDIPFVHPVNGNSAVFFWLDLRRHLPPASELDEADIAADPVFGLSDGDRREQWLAREIARHARVVLLPGRTLHCRWPGYFRLCFTAEETPTVRDAVERLGEFLRTRARG</sequence>
<reference evidence="4 5" key="1">
    <citation type="submission" date="2022-06" db="EMBL/GenBank/DDBJ databases">
        <title>Genomic Encyclopedia of Archaeal and Bacterial Type Strains, Phase II (KMG-II): from individual species to whole genera.</title>
        <authorList>
            <person name="Goeker M."/>
        </authorList>
    </citation>
    <scope>NUCLEOTIDE SEQUENCE [LARGE SCALE GENOMIC DNA]</scope>
    <source>
        <strain evidence="4 5">DSM 40477</strain>
    </source>
</reference>
<organism evidence="4 5">
    <name type="scientific">Streptoalloteichus tenebrarius (strain ATCC 17920 / DSM 40477 / JCM 4838 / CBS 697.72 / NBRC 16177 / NCIMB 11028 / NRRL B-12390 / A12253. 1 / ISP 5477)</name>
    <name type="common">Streptomyces tenebrarius</name>
    <dbReference type="NCBI Taxonomy" id="1933"/>
    <lineage>
        <taxon>Bacteria</taxon>
        <taxon>Bacillati</taxon>
        <taxon>Actinomycetota</taxon>
        <taxon>Actinomycetes</taxon>
        <taxon>Pseudonocardiales</taxon>
        <taxon>Pseudonocardiaceae</taxon>
        <taxon>Streptoalloteichus</taxon>
    </lineage>
</organism>
<dbReference type="PANTHER" id="PTHR43795:SF39">
    <property type="entry name" value="AMINOTRANSFERASE CLASS I_CLASSII DOMAIN-CONTAINING PROTEIN"/>
    <property type="match status" value="1"/>
</dbReference>
<dbReference type="PANTHER" id="PTHR43795">
    <property type="entry name" value="BIFUNCTIONAL ASPARTATE AMINOTRANSFERASE AND GLUTAMATE/ASPARTATE-PREPHENATE AMINOTRANSFERASE-RELATED"/>
    <property type="match status" value="1"/>
</dbReference>